<accession>A0AA41QW30</accession>
<dbReference type="Proteomes" id="UP001165341">
    <property type="component" value="Unassembled WGS sequence"/>
</dbReference>
<organism evidence="2 3">
    <name type="scientific">Cryobacterium zhongshanensis</name>
    <dbReference type="NCBI Taxonomy" id="2928153"/>
    <lineage>
        <taxon>Bacteria</taxon>
        <taxon>Bacillati</taxon>
        <taxon>Actinomycetota</taxon>
        <taxon>Actinomycetes</taxon>
        <taxon>Micrococcales</taxon>
        <taxon>Microbacteriaceae</taxon>
        <taxon>Cryobacterium</taxon>
    </lineage>
</organism>
<dbReference type="AlphaFoldDB" id="A0AA41QW30"/>
<gene>
    <name evidence="2" type="ORF">MQH31_10225</name>
</gene>
<keyword evidence="3" id="KW-1185">Reference proteome</keyword>
<evidence type="ECO:0000256" key="1">
    <source>
        <dbReference type="SAM" id="SignalP"/>
    </source>
</evidence>
<evidence type="ECO:0000313" key="3">
    <source>
        <dbReference type="Proteomes" id="UP001165341"/>
    </source>
</evidence>
<feature type="signal peptide" evidence="1">
    <location>
        <begin position="1"/>
        <end position="32"/>
    </location>
</feature>
<sequence length="180" mass="18456">MTTALCSNRRLRRILRVTLFMALFGATLVTMTACGPSSPGGQSEAAASTQLAAVPGVDAARVGTESVYSGLVAETSAVGHLTLESTATIPDLPKLLEYAIAVTWSANQREPGKRLLVSIETPGGTDADLLAAATSLGWDTALASRAGFVSVRVDEVRSKLGAWPGTVPSAPDGVTTGADK</sequence>
<dbReference type="RefSeq" id="WP_243011942.1">
    <property type="nucleotide sequence ID" value="NZ_JALGAR010000002.1"/>
</dbReference>
<reference evidence="2" key="1">
    <citation type="submission" date="2022-03" db="EMBL/GenBank/DDBJ databases">
        <title>Cryobacterium sp. nov. strain ZS14-85, isolated from Antarctic soil.</title>
        <authorList>
            <person name="Li J."/>
            <person name="Niu G."/>
        </authorList>
    </citation>
    <scope>NUCLEOTIDE SEQUENCE</scope>
    <source>
        <strain evidence="2">ZS14-85</strain>
    </source>
</reference>
<name>A0AA41QW30_9MICO</name>
<feature type="chain" id="PRO_5041350271" evidence="1">
    <location>
        <begin position="33"/>
        <end position="180"/>
    </location>
</feature>
<evidence type="ECO:0000313" key="2">
    <source>
        <dbReference type="EMBL" id="MCI4658182.1"/>
    </source>
</evidence>
<comment type="caution">
    <text evidence="2">The sequence shown here is derived from an EMBL/GenBank/DDBJ whole genome shotgun (WGS) entry which is preliminary data.</text>
</comment>
<keyword evidence="1" id="KW-0732">Signal</keyword>
<proteinExistence type="predicted"/>
<dbReference type="EMBL" id="JALGAR010000002">
    <property type="protein sequence ID" value="MCI4658182.1"/>
    <property type="molecule type" value="Genomic_DNA"/>
</dbReference>
<protein>
    <submittedName>
        <fullName evidence="2">Uncharacterized protein</fullName>
    </submittedName>
</protein>